<name>A0A9D0Z1P8_9FIRM</name>
<evidence type="ECO:0000259" key="2">
    <source>
        <dbReference type="Pfam" id="PF20434"/>
    </source>
</evidence>
<dbReference type="PROSITE" id="PS01173">
    <property type="entry name" value="LIPASE_GDXG_HIS"/>
    <property type="match status" value="1"/>
</dbReference>
<dbReference type="Proteomes" id="UP000886725">
    <property type="component" value="Unassembled WGS sequence"/>
</dbReference>
<feature type="domain" description="BD-FAE-like" evidence="2">
    <location>
        <begin position="50"/>
        <end position="163"/>
    </location>
</feature>
<dbReference type="PANTHER" id="PTHR23024">
    <property type="entry name" value="ARYLACETAMIDE DEACETYLASE"/>
    <property type="match status" value="1"/>
</dbReference>
<protein>
    <submittedName>
        <fullName evidence="3">Alpha/beta hydrolase</fullName>
    </submittedName>
</protein>
<dbReference type="PANTHER" id="PTHR23024:SF574">
    <property type="entry name" value="KYNURENINE FORMAMIDASE"/>
    <property type="match status" value="1"/>
</dbReference>
<dbReference type="EMBL" id="DVFU01000071">
    <property type="protein sequence ID" value="HIQ64845.1"/>
    <property type="molecule type" value="Genomic_DNA"/>
</dbReference>
<gene>
    <name evidence="3" type="ORF">IAC85_03810</name>
</gene>
<dbReference type="InterPro" id="IPR050466">
    <property type="entry name" value="Carboxylest/Gibb_receptor"/>
</dbReference>
<dbReference type="GO" id="GO:0016787">
    <property type="term" value="F:hydrolase activity"/>
    <property type="evidence" value="ECO:0007669"/>
    <property type="project" value="UniProtKB-KW"/>
</dbReference>
<reference evidence="3" key="2">
    <citation type="journal article" date="2021" name="PeerJ">
        <title>Extensive microbial diversity within the chicken gut microbiome revealed by metagenomics and culture.</title>
        <authorList>
            <person name="Gilroy R."/>
            <person name="Ravi A."/>
            <person name="Getino M."/>
            <person name="Pursley I."/>
            <person name="Horton D.L."/>
            <person name="Alikhan N.F."/>
            <person name="Baker D."/>
            <person name="Gharbi K."/>
            <person name="Hall N."/>
            <person name="Watson M."/>
            <person name="Adriaenssens E.M."/>
            <person name="Foster-Nyarko E."/>
            <person name="Jarju S."/>
            <person name="Secka A."/>
            <person name="Antonio M."/>
            <person name="Oren A."/>
            <person name="Chaudhuri R.R."/>
            <person name="La Ragione R."/>
            <person name="Hildebrand F."/>
            <person name="Pallen M.J."/>
        </authorList>
    </citation>
    <scope>NUCLEOTIDE SEQUENCE</scope>
    <source>
        <strain evidence="3">CHK165-10780</strain>
    </source>
</reference>
<evidence type="ECO:0000313" key="4">
    <source>
        <dbReference type="Proteomes" id="UP000886725"/>
    </source>
</evidence>
<reference evidence="3" key="1">
    <citation type="submission" date="2020-10" db="EMBL/GenBank/DDBJ databases">
        <authorList>
            <person name="Gilroy R."/>
        </authorList>
    </citation>
    <scope>NUCLEOTIDE SEQUENCE</scope>
    <source>
        <strain evidence="3">CHK165-10780</strain>
    </source>
</reference>
<dbReference type="Gene3D" id="3.40.50.1820">
    <property type="entry name" value="alpha/beta hydrolase"/>
    <property type="match status" value="1"/>
</dbReference>
<comment type="similarity">
    <text evidence="1">Belongs to the 'GDXG' lipolytic enzyme family.</text>
</comment>
<dbReference type="AlphaFoldDB" id="A0A9D0Z1P8"/>
<proteinExistence type="inferred from homology"/>
<organism evidence="3 4">
    <name type="scientific">Candidatus Faecenecus gallistercoris</name>
    <dbReference type="NCBI Taxonomy" id="2840793"/>
    <lineage>
        <taxon>Bacteria</taxon>
        <taxon>Bacillati</taxon>
        <taxon>Bacillota</taxon>
        <taxon>Bacillota incertae sedis</taxon>
        <taxon>Candidatus Faecenecus</taxon>
    </lineage>
</organism>
<accession>A0A9D0Z1P8</accession>
<dbReference type="Pfam" id="PF20434">
    <property type="entry name" value="BD-FAE"/>
    <property type="match status" value="1"/>
</dbReference>
<sequence>MFRDILYSICNSQVKQIEKRQKDLALDTEAVILSRNQPYKEKYSPSHLYDVYQPRAIEDPFQLPLIITIHGGAFIVGDKKYHRYYSGFIAVQNYQIAPINFRVISEEVNLKEEIQDIFDAINDVVKVFKGFPRLYIMGESAGAMLAILVCAIWNDPKLQKKFGVKVPDYKLSGLALIACPYNHQLYPKFMAPINYSSNKMLFARCSELKELVDAKKLWNENMPPVFITDYDKDIFYKRQLDFEEFLKSRNHPYRSMYVNHKDVEEKLFHTFNVIRPDYEISKKINLEMIAYFNELAEKEKKAKKSKK</sequence>
<evidence type="ECO:0000313" key="3">
    <source>
        <dbReference type="EMBL" id="HIQ64845.1"/>
    </source>
</evidence>
<dbReference type="InterPro" id="IPR029058">
    <property type="entry name" value="AB_hydrolase_fold"/>
</dbReference>
<evidence type="ECO:0000256" key="1">
    <source>
        <dbReference type="ARBA" id="ARBA00010515"/>
    </source>
</evidence>
<comment type="caution">
    <text evidence="3">The sequence shown here is derived from an EMBL/GenBank/DDBJ whole genome shotgun (WGS) entry which is preliminary data.</text>
</comment>
<dbReference type="InterPro" id="IPR002168">
    <property type="entry name" value="Lipase_GDXG_HIS_AS"/>
</dbReference>
<keyword evidence="3" id="KW-0378">Hydrolase</keyword>
<dbReference type="InterPro" id="IPR049492">
    <property type="entry name" value="BD-FAE-like_dom"/>
</dbReference>
<dbReference type="SUPFAM" id="SSF53474">
    <property type="entry name" value="alpha/beta-Hydrolases"/>
    <property type="match status" value="1"/>
</dbReference>